<comment type="caution">
    <text evidence="1">The sequence shown here is derived from an EMBL/GenBank/DDBJ whole genome shotgun (WGS) entry which is preliminary data.</text>
</comment>
<gene>
    <name evidence="1" type="ORF">SAMN05444420_101306</name>
</gene>
<accession>A0A1H2R1X6</accession>
<evidence type="ECO:0000313" key="1">
    <source>
        <dbReference type="EMBL" id="SDW12874.1"/>
    </source>
</evidence>
<organism evidence="1 2">
    <name type="scientific">Capnocytophaga granulosa</name>
    <dbReference type="NCBI Taxonomy" id="45242"/>
    <lineage>
        <taxon>Bacteria</taxon>
        <taxon>Pseudomonadati</taxon>
        <taxon>Bacteroidota</taxon>
        <taxon>Flavobacteriia</taxon>
        <taxon>Flavobacteriales</taxon>
        <taxon>Flavobacteriaceae</taxon>
        <taxon>Capnocytophaga</taxon>
    </lineage>
</organism>
<dbReference type="AlphaFoldDB" id="A0A1H2R1X6"/>
<proteinExistence type="predicted"/>
<evidence type="ECO:0000313" key="2">
    <source>
        <dbReference type="Proteomes" id="UP000182771"/>
    </source>
</evidence>
<keyword evidence="2" id="KW-1185">Reference proteome</keyword>
<dbReference type="EMBL" id="FNND01000001">
    <property type="protein sequence ID" value="SDW12874.1"/>
    <property type="molecule type" value="Genomic_DNA"/>
</dbReference>
<protein>
    <submittedName>
        <fullName evidence="1">Uncharacterized protein</fullName>
    </submittedName>
</protein>
<dbReference type="Proteomes" id="UP000182771">
    <property type="component" value="Unassembled WGS sequence"/>
</dbReference>
<dbReference type="GeneID" id="85017824"/>
<dbReference type="RefSeq" id="WP_016419591.1">
    <property type="nucleotide sequence ID" value="NZ_FNND01000001.1"/>
</dbReference>
<reference evidence="1 2" key="1">
    <citation type="submission" date="2016-10" db="EMBL/GenBank/DDBJ databases">
        <authorList>
            <person name="Varghese N."/>
            <person name="Submissions S."/>
        </authorList>
    </citation>
    <scope>NUCLEOTIDE SEQUENCE [LARGE SCALE GENOMIC DNA]</scope>
    <source>
        <strain evidence="1 2">DSM 11449</strain>
    </source>
</reference>
<name>A0A1H2R1X6_9FLAO</name>
<sequence>METNRLDYLIDKITDYWNEYVTDNIAFLKKEVLFISEFFHLINFSIFPISIEEIEYQIANIENDNQKFLNNSVTLNKKISSTLLEYKTFKEMSEVEKKLFDLFICFFVGGVEDSELIIEYASYDLLILGVPEETIIKKLYQHFGDIIDYQK</sequence>